<dbReference type="PANTHER" id="PTHR34814">
    <property type="entry name" value="NITROSOGUANIDINE RESISTANCE PROTEIN SNG1"/>
    <property type="match status" value="1"/>
</dbReference>
<proteinExistence type="predicted"/>
<feature type="transmembrane region" description="Helical" evidence="2">
    <location>
        <begin position="450"/>
        <end position="474"/>
    </location>
</feature>
<feature type="compositionally biased region" description="Basic and acidic residues" evidence="1">
    <location>
        <begin position="51"/>
        <end position="60"/>
    </location>
</feature>
<feature type="region of interest" description="Disordered" evidence="1">
    <location>
        <begin position="1"/>
        <end position="66"/>
    </location>
</feature>
<keyword evidence="2" id="KW-1133">Transmembrane helix</keyword>
<reference evidence="4 5" key="1">
    <citation type="submission" date="2018-10" db="EMBL/GenBank/DDBJ databases">
        <title>Complete genome sequence of Malassezia restricta CBS 7877.</title>
        <authorList>
            <person name="Morand S.C."/>
            <person name="Bertignac M."/>
            <person name="Iltis A."/>
            <person name="Kolder I."/>
            <person name="Pirovano W."/>
            <person name="Jourdain R."/>
            <person name="Clavaud C."/>
        </authorList>
    </citation>
    <scope>NUCLEOTIDE SEQUENCE [LARGE SCALE GENOMIC DNA]</scope>
    <source>
        <strain evidence="4 5">CBS 7877</strain>
    </source>
</reference>
<feature type="domain" description="DUF3533" evidence="3">
    <location>
        <begin position="91"/>
        <end position="462"/>
    </location>
</feature>
<dbReference type="InterPro" id="IPR053001">
    <property type="entry name" value="MNNG_permease-like"/>
</dbReference>
<feature type="transmembrane region" description="Helical" evidence="2">
    <location>
        <begin position="287"/>
        <end position="307"/>
    </location>
</feature>
<dbReference type="AlphaFoldDB" id="A0A3G2S9X7"/>
<evidence type="ECO:0000259" key="3">
    <source>
        <dbReference type="Pfam" id="PF12051"/>
    </source>
</evidence>
<dbReference type="Pfam" id="PF12051">
    <property type="entry name" value="DUF3533"/>
    <property type="match status" value="1"/>
</dbReference>
<protein>
    <submittedName>
        <fullName evidence="4">Nitrosoguanidine resistance protein SNG1</fullName>
    </submittedName>
</protein>
<evidence type="ECO:0000256" key="1">
    <source>
        <dbReference type="SAM" id="MobiDB-lite"/>
    </source>
</evidence>
<keyword evidence="2" id="KW-0812">Transmembrane</keyword>
<sequence>MHPVKVVDPPNSNMVLRQGNVSQEEVQDMSYLGTNGGEDTGNDQTNPVEASLHEKEEKPQVGKPQPFSHHIWDPEVRPMLIAYLKPVFMMTLIVMVMVWLFCSIYWGSMYGYNENSPRIVGAIVNRDNGLIGQSIAQAFLDLNGNDNELPHSTWELHDTSEFPDHTSLVNAVQPKEKFYIALEIVEGATDKLIRARGAGDSSYDPRVVNIIFATAMNPTTVPRYITGPAQKTFGKAQVKLNAQLTSQFLSENVNNPEAIETANRAPLTLVNPVASNMMDLRPWKSNVGMAPTFVGMIYLVILSFQIVMAEYMGRFAIQPYLHFKAFAILRIATPMVASFFISVMISLLNIPFDLPFDAMFTYGAGFMVYWMCTLCGIVVFMLCLESVITVTTPKFIGVFLVLFIISNVSVSNSELKLQPSFYLYGYAMPFYNLRRIYLAIMFNVGERLKILKYIGIIWAWIFAVAASFALIIWFEYLKRFKAHKKSLEQNKSP</sequence>
<dbReference type="PANTHER" id="PTHR34814:SF1">
    <property type="entry name" value="NITROSOGUANIDINE RESISTANCE PROTEIN SNG1"/>
    <property type="match status" value="1"/>
</dbReference>
<keyword evidence="5" id="KW-1185">Reference proteome</keyword>
<feature type="compositionally biased region" description="Polar residues" evidence="1">
    <location>
        <begin position="10"/>
        <end position="24"/>
    </location>
</feature>
<feature type="transmembrane region" description="Helical" evidence="2">
    <location>
        <begin position="327"/>
        <end position="348"/>
    </location>
</feature>
<dbReference type="STRING" id="425264.A0A3G2S9X7"/>
<organism evidence="4 5">
    <name type="scientific">Malassezia restricta (strain ATCC 96810 / NBRC 103918 / CBS 7877)</name>
    <name type="common">Seborrheic dermatitis infection agent</name>
    <dbReference type="NCBI Taxonomy" id="425264"/>
    <lineage>
        <taxon>Eukaryota</taxon>
        <taxon>Fungi</taxon>
        <taxon>Dikarya</taxon>
        <taxon>Basidiomycota</taxon>
        <taxon>Ustilaginomycotina</taxon>
        <taxon>Malasseziomycetes</taxon>
        <taxon>Malasseziales</taxon>
        <taxon>Malasseziaceae</taxon>
        <taxon>Malassezia</taxon>
    </lineage>
</organism>
<feature type="transmembrane region" description="Helical" evidence="2">
    <location>
        <begin position="360"/>
        <end position="383"/>
    </location>
</feature>
<feature type="transmembrane region" description="Helical" evidence="2">
    <location>
        <begin position="87"/>
        <end position="106"/>
    </location>
</feature>
<feature type="transmembrane region" description="Helical" evidence="2">
    <location>
        <begin position="421"/>
        <end position="438"/>
    </location>
</feature>
<dbReference type="OrthoDB" id="2140105at2759"/>
<dbReference type="GO" id="GO:0016020">
    <property type="term" value="C:membrane"/>
    <property type="evidence" value="ECO:0007669"/>
    <property type="project" value="TreeGrafter"/>
</dbReference>
<name>A0A3G2S9X7_MALR7</name>
<evidence type="ECO:0000313" key="4">
    <source>
        <dbReference type="EMBL" id="AYO44686.1"/>
    </source>
</evidence>
<accession>A0A3G2S9X7</accession>
<dbReference type="Proteomes" id="UP000269793">
    <property type="component" value="Chromosome VII"/>
</dbReference>
<dbReference type="VEuPathDB" id="FungiDB:DNF11_3736"/>
<evidence type="ECO:0000313" key="5">
    <source>
        <dbReference type="Proteomes" id="UP000269793"/>
    </source>
</evidence>
<feature type="transmembrane region" description="Helical" evidence="2">
    <location>
        <begin position="395"/>
        <end position="415"/>
    </location>
</feature>
<dbReference type="InterPro" id="IPR022703">
    <property type="entry name" value="DUF3533"/>
</dbReference>
<dbReference type="EMBL" id="CP033154">
    <property type="protein sequence ID" value="AYO44686.1"/>
    <property type="molecule type" value="Genomic_DNA"/>
</dbReference>
<evidence type="ECO:0000256" key="2">
    <source>
        <dbReference type="SAM" id="Phobius"/>
    </source>
</evidence>
<gene>
    <name evidence="4" type="primary">SNG1</name>
    <name evidence="4" type="ORF">DNF11_3736</name>
</gene>
<keyword evidence="2" id="KW-0472">Membrane</keyword>